<dbReference type="InterPro" id="IPR050397">
    <property type="entry name" value="Env_Response_Regulators"/>
</dbReference>
<feature type="domain" description="Cyclic nucleotide-binding" evidence="4">
    <location>
        <begin position="24"/>
        <end position="143"/>
    </location>
</feature>
<dbReference type="CDD" id="cd00038">
    <property type="entry name" value="CAP_ED"/>
    <property type="match status" value="1"/>
</dbReference>
<evidence type="ECO:0000259" key="4">
    <source>
        <dbReference type="PROSITE" id="PS50042"/>
    </source>
</evidence>
<dbReference type="InterPro" id="IPR018490">
    <property type="entry name" value="cNMP-bd_dom_sf"/>
</dbReference>
<dbReference type="Proteomes" id="UP000011721">
    <property type="component" value="Chromosome"/>
</dbReference>
<gene>
    <name evidence="6" type="ordered locus">UWK_01197</name>
</gene>
<dbReference type="Pfam" id="PF13545">
    <property type="entry name" value="HTH_Crp_2"/>
    <property type="match status" value="1"/>
</dbReference>
<dbReference type="AlphaFoldDB" id="M1PDE7"/>
<dbReference type="RefSeq" id="WP_015403459.1">
    <property type="nucleotide sequence ID" value="NC_020304.1"/>
</dbReference>
<dbReference type="OrthoDB" id="892842at2"/>
<sequence length="238" mass="27248">MKKANFVLPEKMTPEQKFFRTIPQLSLLEDNQVFKLAQKTIKKKYRKGEYVFFQGDPVDHLYFLEIGKVEVYKSDINGKKLSLWYIEESEIFCLAALYSPKAFACAEVMEDALIYSLLKKDFDEVMTSSHALSRNLIRCVCNKLVAYSTLVDDIAFKKIEVRLAKALLGNQSSVGNDTYVCQLSQDELAAQVGTRREVVARCLKAFRERDLIKISNTGRPRNIIIHSCDALQDIVDQE</sequence>
<evidence type="ECO:0000313" key="7">
    <source>
        <dbReference type="Proteomes" id="UP000011721"/>
    </source>
</evidence>
<dbReference type="PROSITE" id="PS51063">
    <property type="entry name" value="HTH_CRP_2"/>
    <property type="match status" value="1"/>
</dbReference>
<dbReference type="HOGENOM" id="CLU_075053_3_2_7"/>
<evidence type="ECO:0000256" key="3">
    <source>
        <dbReference type="ARBA" id="ARBA00023163"/>
    </source>
</evidence>
<dbReference type="EMBL" id="CP003985">
    <property type="protein sequence ID" value="AGF77765.1"/>
    <property type="molecule type" value="Genomic_DNA"/>
</dbReference>
<dbReference type="Pfam" id="PF00027">
    <property type="entry name" value="cNMP_binding"/>
    <property type="match status" value="1"/>
</dbReference>
<reference evidence="7" key="1">
    <citation type="journal article" date="2013" name="Stand. Genomic Sci.">
        <title>Complete genome sequence of Desulfocapsa sulfexigens, a marine deltaproteobacterium specialized in disproportionating inorganic sulfur compounds.</title>
        <authorList>
            <person name="Finster K.W."/>
            <person name="Kjeldsen K.U."/>
            <person name="Kube M."/>
            <person name="Reinhardt R."/>
            <person name="Mussmann M."/>
            <person name="Amann R."/>
            <person name="Schreiber L."/>
        </authorList>
    </citation>
    <scope>NUCLEOTIDE SEQUENCE [LARGE SCALE GENOMIC DNA]</scope>
    <source>
        <strain evidence="7">DSM 10523 / SB164P1</strain>
    </source>
</reference>
<dbReference type="KEGG" id="dsf:UWK_01197"/>
<dbReference type="InterPro" id="IPR012318">
    <property type="entry name" value="HTH_CRP"/>
</dbReference>
<dbReference type="InterPro" id="IPR000595">
    <property type="entry name" value="cNMP-bd_dom"/>
</dbReference>
<evidence type="ECO:0000256" key="2">
    <source>
        <dbReference type="ARBA" id="ARBA00023125"/>
    </source>
</evidence>
<dbReference type="eggNOG" id="COG0664">
    <property type="taxonomic scope" value="Bacteria"/>
</dbReference>
<keyword evidence="3" id="KW-0804">Transcription</keyword>
<organism evidence="6 7">
    <name type="scientific">Desulfocapsa sulfexigens (strain DSM 10523 / SB164P1)</name>
    <dbReference type="NCBI Taxonomy" id="1167006"/>
    <lineage>
        <taxon>Bacteria</taxon>
        <taxon>Pseudomonadati</taxon>
        <taxon>Thermodesulfobacteriota</taxon>
        <taxon>Desulfobulbia</taxon>
        <taxon>Desulfobulbales</taxon>
        <taxon>Desulfocapsaceae</taxon>
        <taxon>Desulfocapsa</taxon>
    </lineage>
</organism>
<dbReference type="PANTHER" id="PTHR24567:SF74">
    <property type="entry name" value="HTH-TYPE TRANSCRIPTIONAL REGULATOR ARCR"/>
    <property type="match status" value="1"/>
</dbReference>
<dbReference type="SMART" id="SM00419">
    <property type="entry name" value="HTH_CRP"/>
    <property type="match status" value="1"/>
</dbReference>
<accession>M1PDE7</accession>
<protein>
    <submittedName>
        <fullName evidence="6">cAMP-binding protein</fullName>
    </submittedName>
</protein>
<dbReference type="InterPro" id="IPR014710">
    <property type="entry name" value="RmlC-like_jellyroll"/>
</dbReference>
<dbReference type="PANTHER" id="PTHR24567">
    <property type="entry name" value="CRP FAMILY TRANSCRIPTIONAL REGULATORY PROTEIN"/>
    <property type="match status" value="1"/>
</dbReference>
<dbReference type="InterPro" id="IPR036388">
    <property type="entry name" value="WH-like_DNA-bd_sf"/>
</dbReference>
<dbReference type="Gene3D" id="1.10.10.10">
    <property type="entry name" value="Winged helix-like DNA-binding domain superfamily/Winged helix DNA-binding domain"/>
    <property type="match status" value="1"/>
</dbReference>
<dbReference type="GO" id="GO:0005829">
    <property type="term" value="C:cytosol"/>
    <property type="evidence" value="ECO:0007669"/>
    <property type="project" value="TreeGrafter"/>
</dbReference>
<dbReference type="SUPFAM" id="SSF46785">
    <property type="entry name" value="Winged helix' DNA-binding domain"/>
    <property type="match status" value="1"/>
</dbReference>
<keyword evidence="1" id="KW-0805">Transcription regulation</keyword>
<dbReference type="SUPFAM" id="SSF51206">
    <property type="entry name" value="cAMP-binding domain-like"/>
    <property type="match status" value="1"/>
</dbReference>
<dbReference type="GO" id="GO:0003677">
    <property type="term" value="F:DNA binding"/>
    <property type="evidence" value="ECO:0007669"/>
    <property type="project" value="UniProtKB-KW"/>
</dbReference>
<dbReference type="PROSITE" id="PS50042">
    <property type="entry name" value="CNMP_BINDING_3"/>
    <property type="match status" value="1"/>
</dbReference>
<evidence type="ECO:0000313" key="6">
    <source>
        <dbReference type="EMBL" id="AGF77765.1"/>
    </source>
</evidence>
<dbReference type="GO" id="GO:0003700">
    <property type="term" value="F:DNA-binding transcription factor activity"/>
    <property type="evidence" value="ECO:0007669"/>
    <property type="project" value="TreeGrafter"/>
</dbReference>
<name>M1PDE7_DESSD</name>
<proteinExistence type="predicted"/>
<keyword evidence="7" id="KW-1185">Reference proteome</keyword>
<dbReference type="SMART" id="SM00100">
    <property type="entry name" value="cNMP"/>
    <property type="match status" value="1"/>
</dbReference>
<evidence type="ECO:0000256" key="1">
    <source>
        <dbReference type="ARBA" id="ARBA00023015"/>
    </source>
</evidence>
<dbReference type="STRING" id="1167006.UWK_01197"/>
<dbReference type="InterPro" id="IPR036390">
    <property type="entry name" value="WH_DNA-bd_sf"/>
</dbReference>
<evidence type="ECO:0000259" key="5">
    <source>
        <dbReference type="PROSITE" id="PS51063"/>
    </source>
</evidence>
<dbReference type="Gene3D" id="2.60.120.10">
    <property type="entry name" value="Jelly Rolls"/>
    <property type="match status" value="1"/>
</dbReference>
<keyword evidence="2" id="KW-0238">DNA-binding</keyword>
<feature type="domain" description="HTH crp-type" evidence="5">
    <location>
        <begin position="157"/>
        <end position="229"/>
    </location>
</feature>